<comment type="caution">
    <text evidence="4">The sequence shown here is derived from an EMBL/GenBank/DDBJ whole genome shotgun (WGS) entry which is preliminary data.</text>
</comment>
<proteinExistence type="inferred from homology"/>
<dbReference type="PANTHER" id="PTHR21660">
    <property type="entry name" value="THIOESTERASE SUPERFAMILY MEMBER-RELATED"/>
    <property type="match status" value="1"/>
</dbReference>
<evidence type="ECO:0000313" key="4">
    <source>
        <dbReference type="EMBL" id="KAK4181944.1"/>
    </source>
</evidence>
<dbReference type="GO" id="GO:0047617">
    <property type="term" value="F:fatty acyl-CoA hydrolase activity"/>
    <property type="evidence" value="ECO:0007669"/>
    <property type="project" value="InterPro"/>
</dbReference>
<dbReference type="PANTHER" id="PTHR21660:SF1">
    <property type="entry name" value="ACYL-COENZYME A THIOESTERASE 13"/>
    <property type="match status" value="1"/>
</dbReference>
<reference evidence="4" key="2">
    <citation type="submission" date="2023-05" db="EMBL/GenBank/DDBJ databases">
        <authorList>
            <consortium name="Lawrence Berkeley National Laboratory"/>
            <person name="Steindorff A."/>
            <person name="Hensen N."/>
            <person name="Bonometti L."/>
            <person name="Westerberg I."/>
            <person name="Brannstrom I.O."/>
            <person name="Guillou S."/>
            <person name="Cros-Aarteil S."/>
            <person name="Calhoun S."/>
            <person name="Haridas S."/>
            <person name="Kuo A."/>
            <person name="Mondo S."/>
            <person name="Pangilinan J."/>
            <person name="Riley R."/>
            <person name="Labutti K."/>
            <person name="Andreopoulos B."/>
            <person name="Lipzen A."/>
            <person name="Chen C."/>
            <person name="Yanf M."/>
            <person name="Daum C."/>
            <person name="Ng V."/>
            <person name="Clum A."/>
            <person name="Ohm R."/>
            <person name="Martin F."/>
            <person name="Silar P."/>
            <person name="Natvig D."/>
            <person name="Lalanne C."/>
            <person name="Gautier V."/>
            <person name="Ament-Velasquez S.L."/>
            <person name="Kruys A."/>
            <person name="Hutchinson M.I."/>
            <person name="Powell A.J."/>
            <person name="Barry K."/>
            <person name="Miller A.N."/>
            <person name="Grigoriev I.V."/>
            <person name="Debuchy R."/>
            <person name="Gladieux P."/>
            <person name="Thoren M.H."/>
            <person name="Johannesson H."/>
        </authorList>
    </citation>
    <scope>NUCLEOTIDE SEQUENCE</scope>
    <source>
        <strain evidence="4">CBS 892.96</strain>
    </source>
</reference>
<gene>
    <name evidence="4" type="ORF">QBC36DRAFT_316948</name>
</gene>
<dbReference type="Gene3D" id="3.10.129.10">
    <property type="entry name" value="Hotdog Thioesterase"/>
    <property type="match status" value="1"/>
</dbReference>
<keyword evidence="2" id="KW-0378">Hydrolase</keyword>
<dbReference type="InterPro" id="IPR029069">
    <property type="entry name" value="HotDog_dom_sf"/>
</dbReference>
<organism evidence="4 5">
    <name type="scientific">Triangularia setosa</name>
    <dbReference type="NCBI Taxonomy" id="2587417"/>
    <lineage>
        <taxon>Eukaryota</taxon>
        <taxon>Fungi</taxon>
        <taxon>Dikarya</taxon>
        <taxon>Ascomycota</taxon>
        <taxon>Pezizomycotina</taxon>
        <taxon>Sordariomycetes</taxon>
        <taxon>Sordariomycetidae</taxon>
        <taxon>Sordariales</taxon>
        <taxon>Podosporaceae</taxon>
        <taxon>Triangularia</taxon>
    </lineage>
</organism>
<evidence type="ECO:0000256" key="1">
    <source>
        <dbReference type="ARBA" id="ARBA00008324"/>
    </source>
</evidence>
<evidence type="ECO:0000256" key="2">
    <source>
        <dbReference type="ARBA" id="ARBA00022801"/>
    </source>
</evidence>
<dbReference type="InterPro" id="IPR039298">
    <property type="entry name" value="ACOT13"/>
</dbReference>
<reference evidence="4" key="1">
    <citation type="journal article" date="2023" name="Mol. Phylogenet. Evol.">
        <title>Genome-scale phylogeny and comparative genomics of the fungal order Sordariales.</title>
        <authorList>
            <person name="Hensen N."/>
            <person name="Bonometti L."/>
            <person name="Westerberg I."/>
            <person name="Brannstrom I.O."/>
            <person name="Guillou S."/>
            <person name="Cros-Aarteil S."/>
            <person name="Calhoun S."/>
            <person name="Haridas S."/>
            <person name="Kuo A."/>
            <person name="Mondo S."/>
            <person name="Pangilinan J."/>
            <person name="Riley R."/>
            <person name="LaButti K."/>
            <person name="Andreopoulos B."/>
            <person name="Lipzen A."/>
            <person name="Chen C."/>
            <person name="Yan M."/>
            <person name="Daum C."/>
            <person name="Ng V."/>
            <person name="Clum A."/>
            <person name="Steindorff A."/>
            <person name="Ohm R.A."/>
            <person name="Martin F."/>
            <person name="Silar P."/>
            <person name="Natvig D.O."/>
            <person name="Lalanne C."/>
            <person name="Gautier V."/>
            <person name="Ament-Velasquez S.L."/>
            <person name="Kruys A."/>
            <person name="Hutchinson M.I."/>
            <person name="Powell A.J."/>
            <person name="Barry K."/>
            <person name="Miller A.N."/>
            <person name="Grigoriev I.V."/>
            <person name="Debuchy R."/>
            <person name="Gladieux P."/>
            <person name="Hiltunen Thoren M."/>
            <person name="Johannesson H."/>
        </authorList>
    </citation>
    <scope>NUCLEOTIDE SEQUENCE</scope>
    <source>
        <strain evidence="4">CBS 892.96</strain>
    </source>
</reference>
<sequence length="183" mass="20176">MTKDKKSGAWEHSQDYLSLKGEERVRALIENFSQKAVSKEDEEWTNTFFPNLKLVSASDEQPHPKVLFSFTVEPPHCNRLNNLHGGCTATLFDFCTSTATALVSKPGFWQYLGVSRTLNTTYLRPAPCGTEVLIECDILQIGAKMATLRGVMKRKDNGAVVAVCEHGKVNIDPPTPPAPAAKL</sequence>
<dbReference type="AlphaFoldDB" id="A0AAN7ACY6"/>
<dbReference type="Pfam" id="PF03061">
    <property type="entry name" value="4HBT"/>
    <property type="match status" value="1"/>
</dbReference>
<dbReference type="EMBL" id="MU866083">
    <property type="protein sequence ID" value="KAK4181944.1"/>
    <property type="molecule type" value="Genomic_DNA"/>
</dbReference>
<dbReference type="Proteomes" id="UP001302321">
    <property type="component" value="Unassembled WGS sequence"/>
</dbReference>
<accession>A0AAN7ACY6</accession>
<keyword evidence="5" id="KW-1185">Reference proteome</keyword>
<evidence type="ECO:0000259" key="3">
    <source>
        <dbReference type="Pfam" id="PF03061"/>
    </source>
</evidence>
<dbReference type="SUPFAM" id="SSF54637">
    <property type="entry name" value="Thioesterase/thiol ester dehydrase-isomerase"/>
    <property type="match status" value="1"/>
</dbReference>
<name>A0AAN7ACY6_9PEZI</name>
<dbReference type="InterPro" id="IPR006683">
    <property type="entry name" value="Thioestr_dom"/>
</dbReference>
<evidence type="ECO:0000313" key="5">
    <source>
        <dbReference type="Proteomes" id="UP001302321"/>
    </source>
</evidence>
<feature type="domain" description="Thioesterase" evidence="3">
    <location>
        <begin position="81"/>
        <end position="158"/>
    </location>
</feature>
<comment type="similarity">
    <text evidence="1">Belongs to the thioesterase PaaI family.</text>
</comment>
<dbReference type="CDD" id="cd03443">
    <property type="entry name" value="PaaI_thioesterase"/>
    <property type="match status" value="1"/>
</dbReference>
<protein>
    <submittedName>
        <fullName evidence="4">Thioesterase superfamily member</fullName>
    </submittedName>
</protein>